<dbReference type="EMBL" id="JACVVK020000508">
    <property type="protein sequence ID" value="KAK7469680.1"/>
    <property type="molecule type" value="Genomic_DNA"/>
</dbReference>
<proteinExistence type="predicted"/>
<evidence type="ECO:0000313" key="3">
    <source>
        <dbReference type="Proteomes" id="UP001519460"/>
    </source>
</evidence>
<reference evidence="2 3" key="1">
    <citation type="journal article" date="2023" name="Sci. Data">
        <title>Genome assembly of the Korean intertidal mud-creeper Batillaria attramentaria.</title>
        <authorList>
            <person name="Patra A.K."/>
            <person name="Ho P.T."/>
            <person name="Jun S."/>
            <person name="Lee S.J."/>
            <person name="Kim Y."/>
            <person name="Won Y.J."/>
        </authorList>
    </citation>
    <scope>NUCLEOTIDE SEQUENCE [LARGE SCALE GENOMIC DNA]</scope>
    <source>
        <strain evidence="2">Wonlab-2016</strain>
    </source>
</reference>
<name>A0ABD0JCE2_9CAEN</name>
<dbReference type="AlphaFoldDB" id="A0ABD0JCE2"/>
<comment type="caution">
    <text evidence="2">The sequence shown here is derived from an EMBL/GenBank/DDBJ whole genome shotgun (WGS) entry which is preliminary data.</text>
</comment>
<sequence>MVPPVHLQKMTGADDTLYDKRKRADDTLKSSRLPSENDKELERISGCWVRAVLAFVQYSLSSREENQ</sequence>
<feature type="region of interest" description="Disordered" evidence="1">
    <location>
        <begin position="1"/>
        <end position="36"/>
    </location>
</feature>
<accession>A0ABD0JCE2</accession>
<gene>
    <name evidence="2" type="ORF">BaRGS_00036309</name>
</gene>
<organism evidence="2 3">
    <name type="scientific">Batillaria attramentaria</name>
    <dbReference type="NCBI Taxonomy" id="370345"/>
    <lineage>
        <taxon>Eukaryota</taxon>
        <taxon>Metazoa</taxon>
        <taxon>Spiralia</taxon>
        <taxon>Lophotrochozoa</taxon>
        <taxon>Mollusca</taxon>
        <taxon>Gastropoda</taxon>
        <taxon>Caenogastropoda</taxon>
        <taxon>Sorbeoconcha</taxon>
        <taxon>Cerithioidea</taxon>
        <taxon>Batillariidae</taxon>
        <taxon>Batillaria</taxon>
    </lineage>
</organism>
<protein>
    <submittedName>
        <fullName evidence="2">Uncharacterized protein</fullName>
    </submittedName>
</protein>
<keyword evidence="3" id="KW-1185">Reference proteome</keyword>
<evidence type="ECO:0000256" key="1">
    <source>
        <dbReference type="SAM" id="MobiDB-lite"/>
    </source>
</evidence>
<dbReference type="Proteomes" id="UP001519460">
    <property type="component" value="Unassembled WGS sequence"/>
</dbReference>
<feature type="compositionally biased region" description="Basic and acidic residues" evidence="1">
    <location>
        <begin position="17"/>
        <end position="36"/>
    </location>
</feature>
<evidence type="ECO:0000313" key="2">
    <source>
        <dbReference type="EMBL" id="KAK7469680.1"/>
    </source>
</evidence>